<organism evidence="1 2">
    <name type="scientific">Lactobacillus iners LactinV 01V1-a</name>
    <dbReference type="NCBI Taxonomy" id="879297"/>
    <lineage>
        <taxon>Bacteria</taxon>
        <taxon>Bacillati</taxon>
        <taxon>Bacillota</taxon>
        <taxon>Bacilli</taxon>
        <taxon>Lactobacillales</taxon>
        <taxon>Lactobacillaceae</taxon>
        <taxon>Lactobacillus</taxon>
    </lineage>
</organism>
<evidence type="ECO:0000313" key="2">
    <source>
        <dbReference type="Proteomes" id="UP000003648"/>
    </source>
</evidence>
<gene>
    <name evidence="1" type="ORF">HMPREF9211_0605</name>
</gene>
<accession>E1NUT6</accession>
<proteinExistence type="predicted"/>
<dbReference type="Proteomes" id="UP000003648">
    <property type="component" value="Unassembled WGS sequence"/>
</dbReference>
<evidence type="ECO:0000313" key="1">
    <source>
        <dbReference type="EMBL" id="EFO70134.1"/>
    </source>
</evidence>
<reference evidence="1 2" key="1">
    <citation type="submission" date="2010-09" db="EMBL/GenBank/DDBJ databases">
        <authorList>
            <person name="Durkin A.S."/>
            <person name="Madupu R."/>
            <person name="Torralba M."/>
            <person name="Gillis M."/>
            <person name="Methe B."/>
            <person name="Sutton G."/>
            <person name="Nelson K.E."/>
        </authorList>
    </citation>
    <scope>NUCLEOTIDE SEQUENCE [LARGE SCALE GENOMIC DNA]</scope>
    <source>
        <strain evidence="1 2">LactinV 01V1-a</strain>
    </source>
</reference>
<protein>
    <submittedName>
        <fullName evidence="1">Uncharacterized protein</fullName>
    </submittedName>
</protein>
<dbReference type="AlphaFoldDB" id="E1NUT6"/>
<sequence length="42" mass="4689">MQHVVVINFQSAGANDALTMFQGIANQSNNYYFNQGSNLFSF</sequence>
<comment type="caution">
    <text evidence="1">The sequence shown here is derived from an EMBL/GenBank/DDBJ whole genome shotgun (WGS) entry which is preliminary data.</text>
</comment>
<name>E1NUT6_9LACO</name>
<dbReference type="EMBL" id="AEHQ01000082">
    <property type="protein sequence ID" value="EFO70134.1"/>
    <property type="molecule type" value="Genomic_DNA"/>
</dbReference>